<dbReference type="EC" id="3.1.3.48" evidence="2"/>
<name>K8EFL0_9CHLO</name>
<dbReference type="OrthoDB" id="10252009at2759"/>
<feature type="region of interest" description="Disordered" evidence="5">
    <location>
        <begin position="1"/>
        <end position="41"/>
    </location>
</feature>
<dbReference type="InterPro" id="IPR000387">
    <property type="entry name" value="Tyr_Pase_dom"/>
</dbReference>
<protein>
    <recommendedName>
        <fullName evidence="2">protein-tyrosine-phosphatase</fullName>
        <ecNumber evidence="2">3.1.3.48</ecNumber>
    </recommendedName>
</protein>
<feature type="compositionally biased region" description="Low complexity" evidence="5">
    <location>
        <begin position="445"/>
        <end position="457"/>
    </location>
</feature>
<evidence type="ECO:0000313" key="8">
    <source>
        <dbReference type="EMBL" id="CCO16779.1"/>
    </source>
</evidence>
<dbReference type="RefSeq" id="XP_007513221.1">
    <property type="nucleotide sequence ID" value="XM_007513159.1"/>
</dbReference>
<dbReference type="GO" id="GO:0043409">
    <property type="term" value="P:negative regulation of MAPK cascade"/>
    <property type="evidence" value="ECO:0007669"/>
    <property type="project" value="TreeGrafter"/>
</dbReference>
<dbReference type="CDD" id="cd14498">
    <property type="entry name" value="DSP"/>
    <property type="match status" value="1"/>
</dbReference>
<dbReference type="PANTHER" id="PTHR10159">
    <property type="entry name" value="DUAL SPECIFICITY PROTEIN PHOSPHATASE"/>
    <property type="match status" value="1"/>
</dbReference>
<feature type="compositionally biased region" description="Polar residues" evidence="5">
    <location>
        <begin position="321"/>
        <end position="330"/>
    </location>
</feature>
<dbReference type="GO" id="GO:0033550">
    <property type="term" value="F:MAP kinase tyrosine phosphatase activity"/>
    <property type="evidence" value="ECO:0007669"/>
    <property type="project" value="TreeGrafter"/>
</dbReference>
<evidence type="ECO:0000256" key="4">
    <source>
        <dbReference type="ARBA" id="ARBA00022912"/>
    </source>
</evidence>
<keyword evidence="4" id="KW-0904">Protein phosphatase</keyword>
<dbReference type="PROSITE" id="PS00383">
    <property type="entry name" value="TYR_PHOSPHATASE_1"/>
    <property type="match status" value="1"/>
</dbReference>
<evidence type="ECO:0000259" key="7">
    <source>
        <dbReference type="PROSITE" id="PS50056"/>
    </source>
</evidence>
<dbReference type="PRINTS" id="PR01908">
    <property type="entry name" value="ADSPHPHTASE"/>
</dbReference>
<feature type="compositionally biased region" description="Low complexity" evidence="5">
    <location>
        <begin position="382"/>
        <end position="399"/>
    </location>
</feature>
<dbReference type="GO" id="GO:0017017">
    <property type="term" value="F:MAP kinase tyrosine/serine/threonine phosphatase activity"/>
    <property type="evidence" value="ECO:0007669"/>
    <property type="project" value="TreeGrafter"/>
</dbReference>
<feature type="domain" description="Tyrosine-protein phosphatase" evidence="6">
    <location>
        <begin position="163"/>
        <end position="304"/>
    </location>
</feature>
<dbReference type="eggNOG" id="KOG1716">
    <property type="taxonomic scope" value="Eukaryota"/>
</dbReference>
<dbReference type="InterPro" id="IPR020422">
    <property type="entry name" value="TYR_PHOSPHATASE_DUAL_dom"/>
</dbReference>
<dbReference type="InterPro" id="IPR029021">
    <property type="entry name" value="Prot-tyrosine_phosphatase-like"/>
</dbReference>
<evidence type="ECO:0000256" key="5">
    <source>
        <dbReference type="SAM" id="MobiDB-lite"/>
    </source>
</evidence>
<dbReference type="Pfam" id="PF00782">
    <property type="entry name" value="DSPc"/>
    <property type="match status" value="1"/>
</dbReference>
<dbReference type="SMART" id="SM00195">
    <property type="entry name" value="DSPc"/>
    <property type="match status" value="1"/>
</dbReference>
<feature type="region of interest" description="Disordered" evidence="5">
    <location>
        <begin position="309"/>
        <end position="485"/>
    </location>
</feature>
<dbReference type="AlphaFoldDB" id="K8EFL0"/>
<dbReference type="GeneID" id="19015900"/>
<reference evidence="8 9" key="1">
    <citation type="submission" date="2011-10" db="EMBL/GenBank/DDBJ databases">
        <authorList>
            <person name="Genoscope - CEA"/>
        </authorList>
    </citation>
    <scope>NUCLEOTIDE SEQUENCE [LARGE SCALE GENOMIC DNA]</scope>
    <source>
        <strain evidence="8 9">RCC 1105</strain>
    </source>
</reference>
<evidence type="ECO:0000256" key="2">
    <source>
        <dbReference type="ARBA" id="ARBA00013064"/>
    </source>
</evidence>
<dbReference type="PANTHER" id="PTHR10159:SF511">
    <property type="entry name" value="DUAL SPECIFICITY PROTEIN PHOSPHATASE 1"/>
    <property type="match status" value="1"/>
</dbReference>
<dbReference type="PROSITE" id="PS50054">
    <property type="entry name" value="TYR_PHOSPHATASE_DUAL"/>
    <property type="match status" value="1"/>
</dbReference>
<organism evidence="8 9">
    <name type="scientific">Bathycoccus prasinos</name>
    <dbReference type="NCBI Taxonomy" id="41875"/>
    <lineage>
        <taxon>Eukaryota</taxon>
        <taxon>Viridiplantae</taxon>
        <taxon>Chlorophyta</taxon>
        <taxon>Mamiellophyceae</taxon>
        <taxon>Mamiellales</taxon>
        <taxon>Bathycoccaceae</taxon>
        <taxon>Bathycoccus</taxon>
    </lineage>
</organism>
<dbReference type="PROSITE" id="PS50056">
    <property type="entry name" value="TYR_PHOSPHATASE_2"/>
    <property type="match status" value="1"/>
</dbReference>
<evidence type="ECO:0000259" key="6">
    <source>
        <dbReference type="PROSITE" id="PS50054"/>
    </source>
</evidence>
<evidence type="ECO:0000313" key="9">
    <source>
        <dbReference type="Proteomes" id="UP000198341"/>
    </source>
</evidence>
<dbReference type="InterPro" id="IPR016130">
    <property type="entry name" value="Tyr_Pase_AS"/>
</dbReference>
<keyword evidence="9" id="KW-1185">Reference proteome</keyword>
<keyword evidence="3" id="KW-0378">Hydrolase</keyword>
<feature type="compositionally biased region" description="Low complexity" evidence="5">
    <location>
        <begin position="1"/>
        <end position="18"/>
    </location>
</feature>
<comment type="similarity">
    <text evidence="1">Belongs to the protein-tyrosine phosphatase family. Non-receptor class dual specificity subfamily.</text>
</comment>
<evidence type="ECO:0000256" key="1">
    <source>
        <dbReference type="ARBA" id="ARBA00008601"/>
    </source>
</evidence>
<gene>
    <name evidence="8" type="ORF">Bathy05g03970</name>
</gene>
<dbReference type="EMBL" id="FO082274">
    <property type="protein sequence ID" value="CCO16779.1"/>
    <property type="molecule type" value="Genomic_DNA"/>
</dbReference>
<dbReference type="GO" id="GO:0005737">
    <property type="term" value="C:cytoplasm"/>
    <property type="evidence" value="ECO:0007669"/>
    <property type="project" value="TreeGrafter"/>
</dbReference>
<evidence type="ECO:0000256" key="3">
    <source>
        <dbReference type="ARBA" id="ARBA00022801"/>
    </source>
</evidence>
<sequence>MPGRTSRSRLTTTTNTTSAKEFKDERRHLRTTRSSSAKAHSGIVDVAKKLLCTVHKLDGHLQEGKKRSARGVRRFSADVAIKNGMQEEEAFEEEEEDDVKEEDFLEDVHMEGQTPTVAKTTTRNTVKIHRTPEGTPKDEKQVERVVALMRLILTAKKVKEDKVPALIAPNLYLGSIGAAQSEEQIKEKGITHVLTVARGFEIKHVEGVKYMTVEVADRPDADIRSHFPQCFEFISGAVKSGGNVLVHCFAGRSRSASVCAAYVMCHENIRLDEALMRMRLARPQINPNAGFMGQLNQLDEDLMKWRRKTGQEKMKEDEQEVTSAQSQNRDSGQSKSSTSESYSMSHGDQHHATNKRNGGGGENYAETDPASEIAKNTRRAKAGAASTTTESGGTKSTSSDQDNSTPYRNPDKNKNKNLNDNNILEQRPERGGGKSAPKPHPPPKTRTTTKASAKGGAIMISSSGSDDDDDHHQQQEQEVVDMDVL</sequence>
<feature type="compositionally biased region" description="Low complexity" evidence="5">
    <location>
        <begin position="331"/>
        <end position="345"/>
    </location>
</feature>
<proteinExistence type="inferred from homology"/>
<feature type="domain" description="Tyrosine specific protein phosphatases" evidence="7">
    <location>
        <begin position="225"/>
        <end position="285"/>
    </location>
</feature>
<dbReference type="Gene3D" id="3.90.190.10">
    <property type="entry name" value="Protein tyrosine phosphatase superfamily"/>
    <property type="match status" value="1"/>
</dbReference>
<dbReference type="SUPFAM" id="SSF52799">
    <property type="entry name" value="(Phosphotyrosine protein) phosphatases II"/>
    <property type="match status" value="1"/>
</dbReference>
<dbReference type="KEGG" id="bpg:Bathy05g03970"/>
<dbReference type="GO" id="GO:0008330">
    <property type="term" value="F:protein tyrosine/threonine phosphatase activity"/>
    <property type="evidence" value="ECO:0007669"/>
    <property type="project" value="TreeGrafter"/>
</dbReference>
<accession>K8EFL0</accession>
<dbReference type="Proteomes" id="UP000198341">
    <property type="component" value="Chromosome 5"/>
</dbReference>
<dbReference type="InterPro" id="IPR000340">
    <property type="entry name" value="Dual-sp_phosphatase_cat-dom"/>
</dbReference>
<dbReference type="STRING" id="41875.K8EFL0"/>